<reference evidence="4" key="1">
    <citation type="submission" date="2021-01" db="EMBL/GenBank/DDBJ databases">
        <title>Genomic Encyclopedia of Type Strains, Phase IV (KMG-IV): sequencing the most valuable type-strain genomes for metagenomic binning, comparative biology and taxonomic classification.</title>
        <authorList>
            <person name="Goeker M."/>
        </authorList>
    </citation>
    <scope>NUCLEOTIDE SEQUENCE</scope>
    <source>
        <strain evidence="4">DSM 21943</strain>
    </source>
</reference>
<gene>
    <name evidence="4" type="ORF">JOC54_000247</name>
</gene>
<dbReference type="RefSeq" id="WP_204463788.1">
    <property type="nucleotide sequence ID" value="NZ_JAFBCV010000001.1"/>
</dbReference>
<feature type="compositionally biased region" description="Acidic residues" evidence="2">
    <location>
        <begin position="59"/>
        <end position="102"/>
    </location>
</feature>
<feature type="chain" id="PRO_5046424562" description="Lipoprotein" evidence="3">
    <location>
        <begin position="20"/>
        <end position="346"/>
    </location>
</feature>
<organism evidence="4 5">
    <name type="scientific">Shouchella xiaoxiensis</name>
    <dbReference type="NCBI Taxonomy" id="766895"/>
    <lineage>
        <taxon>Bacteria</taxon>
        <taxon>Bacillati</taxon>
        <taxon>Bacillota</taxon>
        <taxon>Bacilli</taxon>
        <taxon>Bacillales</taxon>
        <taxon>Bacillaceae</taxon>
        <taxon>Shouchella</taxon>
    </lineage>
</organism>
<protein>
    <recommendedName>
        <fullName evidence="6">Lipoprotein</fullName>
    </recommendedName>
</protein>
<feature type="compositionally biased region" description="Acidic residues" evidence="2">
    <location>
        <begin position="23"/>
        <end position="48"/>
    </location>
</feature>
<evidence type="ECO:0000256" key="1">
    <source>
        <dbReference type="SAM" id="Coils"/>
    </source>
</evidence>
<accession>A0ABS2SPC7</accession>
<feature type="compositionally biased region" description="Low complexity" evidence="2">
    <location>
        <begin position="49"/>
        <end position="58"/>
    </location>
</feature>
<dbReference type="PROSITE" id="PS51257">
    <property type="entry name" value="PROKAR_LIPOPROTEIN"/>
    <property type="match status" value="1"/>
</dbReference>
<keyword evidence="3" id="KW-0732">Signal</keyword>
<keyword evidence="5" id="KW-1185">Reference proteome</keyword>
<comment type="caution">
    <text evidence="4">The sequence shown here is derived from an EMBL/GenBank/DDBJ whole genome shotgun (WGS) entry which is preliminary data.</text>
</comment>
<dbReference type="Proteomes" id="UP001179280">
    <property type="component" value="Unassembled WGS sequence"/>
</dbReference>
<feature type="signal peptide" evidence="3">
    <location>
        <begin position="1"/>
        <end position="19"/>
    </location>
</feature>
<evidence type="ECO:0000313" key="4">
    <source>
        <dbReference type="EMBL" id="MBM7837016.1"/>
    </source>
</evidence>
<evidence type="ECO:0008006" key="6">
    <source>
        <dbReference type="Google" id="ProtNLM"/>
    </source>
</evidence>
<feature type="coiled-coil region" evidence="1">
    <location>
        <begin position="301"/>
        <end position="328"/>
    </location>
</feature>
<name>A0ABS2SPC7_9BACI</name>
<keyword evidence="1" id="KW-0175">Coiled coil</keyword>
<proteinExistence type="predicted"/>
<dbReference type="EMBL" id="JAFBCV010000001">
    <property type="protein sequence ID" value="MBM7837016.1"/>
    <property type="molecule type" value="Genomic_DNA"/>
</dbReference>
<evidence type="ECO:0000256" key="3">
    <source>
        <dbReference type="SAM" id="SignalP"/>
    </source>
</evidence>
<evidence type="ECO:0000256" key="2">
    <source>
        <dbReference type="SAM" id="MobiDB-lite"/>
    </source>
</evidence>
<evidence type="ECO:0000313" key="5">
    <source>
        <dbReference type="Proteomes" id="UP001179280"/>
    </source>
</evidence>
<sequence>MKAFAKTTSAVLVSVAMLAACGNDEETQIGTENDETENVSEPETENEETNNVTETGTDASEDDEAESENDETSDNENEGDNDQSNESDNEGSGEEVFEPVEAGEEHEAAATKEDHYLQAGMVSGGEITDGKSVGNIDHGIHDEYERLVFDIYEGSYQELEGPAEIPNHFEVTKEAYPYRFVYTLRGIRGQPEELPDLSNMALFSHMEIIPYYDDAAIQLTAYVQDSVEFEVFEMHDPAKIVTDVRLVEREKEHAPVYSVRTASLSSEDNFEIIQQPTAEFQERGADHVRTLFSADNTLFVEEGYYATLEEAEVRKAELEDDLDFELHIEERGMFDEPENIAGSMNE</sequence>
<feature type="region of interest" description="Disordered" evidence="2">
    <location>
        <begin position="23"/>
        <end position="108"/>
    </location>
</feature>